<organism evidence="2 3">
    <name type="scientific">Helicobacter bilis</name>
    <dbReference type="NCBI Taxonomy" id="37372"/>
    <lineage>
        <taxon>Bacteria</taxon>
        <taxon>Pseudomonadati</taxon>
        <taxon>Campylobacterota</taxon>
        <taxon>Epsilonproteobacteria</taxon>
        <taxon>Campylobacterales</taxon>
        <taxon>Helicobacteraceae</taxon>
        <taxon>Helicobacter</taxon>
    </lineage>
</organism>
<evidence type="ECO:0000313" key="3">
    <source>
        <dbReference type="Proteomes" id="UP000029870"/>
    </source>
</evidence>
<dbReference type="GeneID" id="60656987"/>
<proteinExistence type="predicted"/>
<accession>A0A6D2CB13</accession>
<keyword evidence="1" id="KW-1133">Transmembrane helix</keyword>
<dbReference type="AlphaFoldDB" id="A0A6D2CB13"/>
<protein>
    <submittedName>
        <fullName evidence="2">Uncharacterized protein</fullName>
    </submittedName>
</protein>
<gene>
    <name evidence="2" type="ORF">LS77_005195</name>
</gene>
<feature type="transmembrane region" description="Helical" evidence="1">
    <location>
        <begin position="26"/>
        <end position="43"/>
    </location>
</feature>
<keyword evidence="1" id="KW-0812">Transmembrane</keyword>
<dbReference type="RefSeq" id="WP_004087613.1">
    <property type="nucleotide sequence ID" value="NZ_CAOUIW010000012.1"/>
</dbReference>
<dbReference type="EMBL" id="JRPH02000012">
    <property type="protein sequence ID" value="TLE04771.1"/>
    <property type="molecule type" value="Genomic_DNA"/>
</dbReference>
<sequence>MPLPFLAAIPALIAAASTTTLVVGGAVAALGVMASLGAFFDSIDKKKRELKATEAKIASLYHSGNYATVTVGLTRKKRLVGTVEAEVRDEQRKLRVGQII</sequence>
<evidence type="ECO:0000256" key="1">
    <source>
        <dbReference type="SAM" id="Phobius"/>
    </source>
</evidence>
<keyword evidence="1" id="KW-0472">Membrane</keyword>
<reference evidence="2 3" key="1">
    <citation type="journal article" date="2014" name="Genome Announc.">
        <title>Draft genome sequences of eight enterohepatic helicobacter species isolated from both laboratory and wild rodents.</title>
        <authorList>
            <person name="Sheh A."/>
            <person name="Shen Z."/>
            <person name="Fox J.G."/>
        </authorList>
    </citation>
    <scope>NUCLEOTIDE SEQUENCE [LARGE SCALE GENOMIC DNA]</scope>
    <source>
        <strain evidence="2 3">Missouri</strain>
    </source>
</reference>
<name>A0A6D2CB13_9HELI</name>
<comment type="caution">
    <text evidence="2">The sequence shown here is derived from an EMBL/GenBank/DDBJ whole genome shotgun (WGS) entry which is preliminary data.</text>
</comment>
<evidence type="ECO:0000313" key="2">
    <source>
        <dbReference type="EMBL" id="TLE04771.1"/>
    </source>
</evidence>
<dbReference type="Proteomes" id="UP000029870">
    <property type="component" value="Unassembled WGS sequence"/>
</dbReference>